<organism evidence="1">
    <name type="scientific">viral metagenome</name>
    <dbReference type="NCBI Taxonomy" id="1070528"/>
    <lineage>
        <taxon>unclassified sequences</taxon>
        <taxon>metagenomes</taxon>
        <taxon>organismal metagenomes</taxon>
    </lineage>
</organism>
<dbReference type="EMBL" id="MN740945">
    <property type="protein sequence ID" value="QHU19162.1"/>
    <property type="molecule type" value="Genomic_DNA"/>
</dbReference>
<reference evidence="1" key="1">
    <citation type="journal article" date="2020" name="Nature">
        <title>Giant virus diversity and host interactions through global metagenomics.</title>
        <authorList>
            <person name="Schulz F."/>
            <person name="Roux S."/>
            <person name="Paez-Espino D."/>
            <person name="Jungbluth S."/>
            <person name="Walsh D.A."/>
            <person name="Denef V.J."/>
            <person name="McMahon K.D."/>
            <person name="Konstantinidis K.T."/>
            <person name="Eloe-Fadrosh E.A."/>
            <person name="Kyrpides N.C."/>
            <person name="Woyke T."/>
        </authorList>
    </citation>
    <scope>NUCLEOTIDE SEQUENCE</scope>
    <source>
        <strain evidence="1">GVMAG-S-3300013014-104</strain>
    </source>
</reference>
<dbReference type="AlphaFoldDB" id="A0A6C0KMA8"/>
<name>A0A6C0KMA8_9ZZZZ</name>
<sequence length="434" mass="50295">MSSKNLFNNHPLIPNSNQYFFERKYVSIHSEDRDISKYPNASLFEIELPQDYLNIASARLYSWSFPANYNVFSILNYNVSMTFKFSNLYNPGEFNVSDPQLEGIFAALYNSLDKEFAIIIEPGFYNPTQMSIELTNKFNECITNEINNYFKSNSQYTTEFIAQFNINGYDRFRIVYNTVEQKLWFGNTTDRFVLTNDSYIFFKKDFVDASCIRKNMLPDFQDWGLPAYLGFTRCSTTALNVEETLSKEIIDLNLTRTSAVDISVNQSNVPRFYYGDVTGTNDNGYWLLPGAPGATVYFIKAPFKISFMGPAYFYMEIDGLNCIDETSPWNLSPYTITTNNTNGIVNSSFAKIAIPTTPISQWFDTDMAPYKYFNPPAERLRRLKIKLRYHNNQIVDFGQFEYSFMLELSLLRPQQERSYSIRGAADLFQVQSFP</sequence>
<proteinExistence type="predicted"/>
<evidence type="ECO:0000313" key="1">
    <source>
        <dbReference type="EMBL" id="QHU19162.1"/>
    </source>
</evidence>
<accession>A0A6C0KMA8</accession>
<protein>
    <submittedName>
        <fullName evidence="1">Uncharacterized protein</fullName>
    </submittedName>
</protein>